<evidence type="ECO:0000313" key="2">
    <source>
        <dbReference type="EMBL" id="MBC2592765.1"/>
    </source>
</evidence>
<sequence length="293" mass="33943">MKKTVDKFFYPIGENYENLGKRPFECGNDVPVFEISGLHALIQLYGYAKFIFRDVGNVYLRGQETLYPRCLPSYFREYSQTQPNRARTKFGNLKKALKEYRCFKSVPEYSIEPLIQHYGIKTTWLDVVDNIWIALWFGLNRFRQKKNTNYFSYLERDDVGSDGEPSFLYLLFFISDGILCDSSRPGLHKGKETTVVDIRKSCPSIFHRPHIQHALLMKSVADCNLDDVDCMKYCVAVAKVRVSWARRWLGKSPAFSAEVLFPSPFEDSGLQHLADSDIDSLTKRRGLGIIHYR</sequence>
<organism evidence="2 3">
    <name type="scientific">Ruficoccus amylovorans</name>
    <dbReference type="NCBI Taxonomy" id="1804625"/>
    <lineage>
        <taxon>Bacteria</taxon>
        <taxon>Pseudomonadati</taxon>
        <taxon>Verrucomicrobiota</taxon>
        <taxon>Opitutia</taxon>
        <taxon>Puniceicoccales</taxon>
        <taxon>Cerasicoccaceae</taxon>
        <taxon>Ruficoccus</taxon>
    </lineage>
</organism>
<evidence type="ECO:0000259" key="1">
    <source>
        <dbReference type="SMART" id="SM00901"/>
    </source>
</evidence>
<dbReference type="EMBL" id="JACHVB010000010">
    <property type="protein sequence ID" value="MBC2592765.1"/>
    <property type="molecule type" value="Genomic_DNA"/>
</dbReference>
<proteinExistence type="predicted"/>
<gene>
    <name evidence="2" type="ORF">H5P28_00680</name>
</gene>
<feature type="domain" description="FRG" evidence="1">
    <location>
        <begin position="54"/>
        <end position="152"/>
    </location>
</feature>
<dbReference type="Proteomes" id="UP000546464">
    <property type="component" value="Unassembled WGS sequence"/>
</dbReference>
<keyword evidence="3" id="KW-1185">Reference proteome</keyword>
<name>A0A842H953_9BACT</name>
<dbReference type="AlphaFoldDB" id="A0A842H953"/>
<dbReference type="SMART" id="SM00901">
    <property type="entry name" value="FRG"/>
    <property type="match status" value="1"/>
</dbReference>
<comment type="caution">
    <text evidence="2">The sequence shown here is derived from an EMBL/GenBank/DDBJ whole genome shotgun (WGS) entry which is preliminary data.</text>
</comment>
<protein>
    <submittedName>
        <fullName evidence="2">FRG domain-containing protein</fullName>
    </submittedName>
</protein>
<dbReference type="Pfam" id="PF08867">
    <property type="entry name" value="FRG"/>
    <property type="match status" value="1"/>
</dbReference>
<dbReference type="InterPro" id="IPR014966">
    <property type="entry name" value="FRG-dom"/>
</dbReference>
<evidence type="ECO:0000313" key="3">
    <source>
        <dbReference type="Proteomes" id="UP000546464"/>
    </source>
</evidence>
<accession>A0A842H953</accession>
<dbReference type="RefSeq" id="WP_185673785.1">
    <property type="nucleotide sequence ID" value="NZ_JACHVB010000010.1"/>
</dbReference>
<reference evidence="2 3" key="1">
    <citation type="submission" date="2020-07" db="EMBL/GenBank/DDBJ databases">
        <authorList>
            <person name="Feng X."/>
        </authorList>
    </citation>
    <scope>NUCLEOTIDE SEQUENCE [LARGE SCALE GENOMIC DNA]</scope>
    <source>
        <strain evidence="2 3">JCM31066</strain>
    </source>
</reference>